<dbReference type="RefSeq" id="WP_073013238.1">
    <property type="nucleotide sequence ID" value="NZ_FRBW01000002.1"/>
</dbReference>
<name>A0A1M7HWW5_9HYPH</name>
<keyword evidence="4" id="KW-1185">Reference proteome</keyword>
<dbReference type="STRING" id="735517.SAMN05444272_2358"/>
<feature type="domain" description="DUF2264" evidence="2">
    <location>
        <begin position="360"/>
        <end position="561"/>
    </location>
</feature>
<evidence type="ECO:0000259" key="1">
    <source>
        <dbReference type="Pfam" id="PF10022"/>
    </source>
</evidence>
<dbReference type="EMBL" id="FRBW01000002">
    <property type="protein sequence ID" value="SHM32984.1"/>
    <property type="molecule type" value="Genomic_DNA"/>
</dbReference>
<proteinExistence type="predicted"/>
<evidence type="ECO:0000313" key="4">
    <source>
        <dbReference type="Proteomes" id="UP000186002"/>
    </source>
</evidence>
<dbReference type="PIRSF" id="PIRSF014753">
    <property type="entry name" value="UCP014753"/>
    <property type="match status" value="1"/>
</dbReference>
<sequence>MPNTSFSENPFCSRSDVLAAVHQLFEPLLPHFSSSGARVRLSSMSAHFDQAAAELEGFARPLWGIVPLTAGRGTFEHWELYREGLKTGTDPDHPDYWGGISDIDQRQVELAAIGLALRLARSEIWDPLDEISKEKVAAYLKSGRDHEFVNSNWKFFRIMVDLGLEHCGVPVDASMREAYLDDIDGFYMGEGWYRDGPIRSADHYIPFAFHYYGLIYAELSGDQKRAERYRQRAAAFARSIRHWYAEDGAALPFGRSLTYRFAHAGFWGALAFAGVEALPWGEIKGYYLRNLRWWARQPMFERDGVLSVGFSYPNLLMSEGYNSAGSPYWAMKAFLPLALPEDHPFWTAEEIAPEASKAPVALPEAGMVMQDLPGHTVALTSGQYYARWRGTPEKYAKFAYSTRYGFSNEANERHFPSAAADNMISFSADGLHFRIRETCEEAQYAGNVLYSRWSPMDDVMVESWVYPDGPWHVRLHEIRTSRPLEVAEGGFAIAKPDFKAWQETCGDGLAQVATRSDVSAIKAYDERTPVVLSPLSNTNIINARTLVPQLRGTVQPGKTVLSCAVLARTGGLDTTLPPAPDRPGTDVLRELIRREGKVVPVFDLNHRAV</sequence>
<dbReference type="AlphaFoldDB" id="A0A1M7HWW5"/>
<dbReference type="PANTHER" id="PTHR35339:SF4">
    <property type="entry name" value="LINALOOL DEHYDRATASE_ISOMERASE DOMAIN-CONTAINING PROTEIN"/>
    <property type="match status" value="1"/>
</dbReference>
<dbReference type="Pfam" id="PF10022">
    <property type="entry name" value="DUF2264"/>
    <property type="match status" value="1"/>
</dbReference>
<dbReference type="InterPro" id="IPR016624">
    <property type="entry name" value="UCP014753"/>
</dbReference>
<evidence type="ECO:0000259" key="2">
    <source>
        <dbReference type="Pfam" id="PF20938"/>
    </source>
</evidence>
<organism evidence="3 4">
    <name type="scientific">Roseibium suaedae</name>
    <dbReference type="NCBI Taxonomy" id="735517"/>
    <lineage>
        <taxon>Bacteria</taxon>
        <taxon>Pseudomonadati</taxon>
        <taxon>Pseudomonadota</taxon>
        <taxon>Alphaproteobacteria</taxon>
        <taxon>Hyphomicrobiales</taxon>
        <taxon>Stappiaceae</taxon>
        <taxon>Roseibium</taxon>
    </lineage>
</organism>
<accession>A0A1M7HWW5</accession>
<dbReference type="InterPro" id="IPR049237">
    <property type="entry name" value="DUF2264_C"/>
</dbReference>
<dbReference type="Pfam" id="PF20938">
    <property type="entry name" value="DUF2264_C"/>
    <property type="match status" value="1"/>
</dbReference>
<evidence type="ECO:0008006" key="5">
    <source>
        <dbReference type="Google" id="ProtNLM"/>
    </source>
</evidence>
<reference evidence="3 4" key="1">
    <citation type="submission" date="2016-11" db="EMBL/GenBank/DDBJ databases">
        <authorList>
            <person name="Jaros S."/>
            <person name="Januszkiewicz K."/>
            <person name="Wedrychowicz H."/>
        </authorList>
    </citation>
    <scope>NUCLEOTIDE SEQUENCE [LARGE SCALE GENOMIC DNA]</scope>
    <source>
        <strain evidence="3 4">DSM 22153</strain>
    </source>
</reference>
<dbReference type="PANTHER" id="PTHR35339">
    <property type="entry name" value="LINALOOL DEHYDRATASE_ISOMERASE DOMAIN-CONTAINING PROTEIN"/>
    <property type="match status" value="1"/>
</dbReference>
<dbReference type="InterPro" id="IPR049349">
    <property type="entry name" value="DUF2264_N"/>
</dbReference>
<evidence type="ECO:0000313" key="3">
    <source>
        <dbReference type="EMBL" id="SHM32984.1"/>
    </source>
</evidence>
<feature type="domain" description="DUF2264" evidence="1">
    <location>
        <begin position="13"/>
        <end position="350"/>
    </location>
</feature>
<dbReference type="OrthoDB" id="9813465at2"/>
<protein>
    <recommendedName>
        <fullName evidence="5">DUF2264 domain-containing protein</fullName>
    </recommendedName>
</protein>
<dbReference type="Proteomes" id="UP000186002">
    <property type="component" value="Unassembled WGS sequence"/>
</dbReference>
<gene>
    <name evidence="3" type="ORF">SAMN05444272_2358</name>
</gene>